<evidence type="ECO:0000313" key="4">
    <source>
        <dbReference type="Proteomes" id="UP000596660"/>
    </source>
</evidence>
<proteinExistence type="predicted"/>
<dbReference type="OMA" id="IGDERKS"/>
<feature type="compositionally biased region" description="Basic residues" evidence="1">
    <location>
        <begin position="407"/>
        <end position="419"/>
    </location>
</feature>
<dbReference type="InterPro" id="IPR013989">
    <property type="entry name" value="Dev_and_cell_death_domain"/>
</dbReference>
<feature type="region of interest" description="Disordered" evidence="1">
    <location>
        <begin position="211"/>
        <end position="263"/>
    </location>
</feature>
<dbReference type="Proteomes" id="UP000596660">
    <property type="component" value="Unplaced"/>
</dbReference>
<feature type="region of interest" description="Disordered" evidence="1">
    <location>
        <begin position="1"/>
        <end position="32"/>
    </location>
</feature>
<evidence type="ECO:0000256" key="1">
    <source>
        <dbReference type="SAM" id="MobiDB-lite"/>
    </source>
</evidence>
<dbReference type="PANTHER" id="PTHR46444">
    <property type="entry name" value="DCD (DEVELOPMENT AND CELL DEATH) DOMAIN PROTEIN-RELATED"/>
    <property type="match status" value="1"/>
</dbReference>
<feature type="region of interest" description="Disordered" evidence="1">
    <location>
        <begin position="638"/>
        <end position="684"/>
    </location>
</feature>
<feature type="domain" description="DCD" evidence="2">
    <location>
        <begin position="506"/>
        <end position="633"/>
    </location>
</feature>
<evidence type="ECO:0000313" key="3">
    <source>
        <dbReference type="EnsemblPlants" id="AUR62001775-RA:cds"/>
    </source>
</evidence>
<evidence type="ECO:0000259" key="2">
    <source>
        <dbReference type="PROSITE" id="PS51222"/>
    </source>
</evidence>
<feature type="compositionally biased region" description="Basic residues" evidence="1">
    <location>
        <begin position="469"/>
        <end position="478"/>
    </location>
</feature>
<reference evidence="3" key="2">
    <citation type="submission" date="2021-03" db="UniProtKB">
        <authorList>
            <consortium name="EnsemblPlants"/>
        </authorList>
    </citation>
    <scope>IDENTIFICATION</scope>
</reference>
<dbReference type="PANTHER" id="PTHR46444:SF11">
    <property type="entry name" value="DCD DOMAIN-CONTAINING PROTEIN"/>
    <property type="match status" value="1"/>
</dbReference>
<feature type="region of interest" description="Disordered" evidence="1">
    <location>
        <begin position="394"/>
        <end position="503"/>
    </location>
</feature>
<reference evidence="3" key="1">
    <citation type="journal article" date="2017" name="Nature">
        <title>The genome of Chenopodium quinoa.</title>
        <authorList>
            <person name="Jarvis D.E."/>
            <person name="Ho Y.S."/>
            <person name="Lightfoot D.J."/>
            <person name="Schmoeckel S.M."/>
            <person name="Li B."/>
            <person name="Borm T.J.A."/>
            <person name="Ohyanagi H."/>
            <person name="Mineta K."/>
            <person name="Michell C.T."/>
            <person name="Saber N."/>
            <person name="Kharbatia N.M."/>
            <person name="Rupper R.R."/>
            <person name="Sharp A.R."/>
            <person name="Dally N."/>
            <person name="Boughton B.A."/>
            <person name="Woo Y.H."/>
            <person name="Gao G."/>
            <person name="Schijlen E.G.W.M."/>
            <person name="Guo X."/>
            <person name="Momin A.A."/>
            <person name="Negrao S."/>
            <person name="Al-Babili S."/>
            <person name="Gehring C."/>
            <person name="Roessner U."/>
            <person name="Jung C."/>
            <person name="Murphy K."/>
            <person name="Arold S.T."/>
            <person name="Gojobori T."/>
            <person name="van der Linden C.G."/>
            <person name="van Loo E.N."/>
            <person name="Jellen E.N."/>
            <person name="Maughan P.J."/>
            <person name="Tester M."/>
        </authorList>
    </citation>
    <scope>NUCLEOTIDE SEQUENCE [LARGE SCALE GENOMIC DNA]</scope>
    <source>
        <strain evidence="3">cv. PI 614886</strain>
    </source>
</reference>
<name>A0A803KRW8_CHEQI</name>
<sequence length="885" mass="100423">MQVNMVGSRGKGSRSKTKGLAPGPVEPEPLKISLDETFDGPLGGEDEKIDTLNTIVMPLEEQQIDEMISGSVFSDWLEEKDQNVHEVNVATEISFDRTEDVCTQEGTIKDVDEVINGSDAAADDVTREGVPTDAEGLSSFDHGTKETMVDNLEEPNKLDTEMPIGTLSDKWEEEHVEENASTANEVKEVTGMVIRPNRKVGKKKVVRRKVMVRRPVTDEAQKNDEKPEEDEAPVKIGPDSNDTDTGDERKSLKVTEGVPTDTEDLSSFDHVIQKTMIDSLENLEEPVKPDAEKLVGTLSDKGEEENTEENASITHDFKEVTVQVNRPKRKVVKKKLVKKKRLWKQAAAVNEEMPQPLDENNASGEACKVDMEEHVNIVAPSDEACKADANDHVNNAEGTEVKPAVKTNRKRNNIRRKKAPLSNSGIATVKDAHKLRSENNEQKIEKNNEINEPDVKNGEMEKSADRVSLSKRSKKKNAAKNGCQDGVSNDASKPKPSKEGKLSKKMDSMGMIFMCSSETKKDCYRYKILGLPAGKKDMVMKIYKGMRLFLFDVDLRMMYGVYKAADPGGYNIEPRAFKSQFPSQVRFSILEDCVPLAEERFKQVLKDNYYTKNKFNCQLNSKQVKDLCKLFHETNKKAESQKVSASRRPVATSSSARRDKKRKRVEDSRRGAAAPVERNRSRRRVQEEIRRAPVVIDDRSRRRAHEEIIRHAPVVIDDRSWRRTREEARHAPVVIDDRSGRRAQEEIRHAHVALDDRYQRHPVYERETYLSSLPPATSYQPLPALSPPGSRMYSFDRTLGTDSYRRESVLGHRDLGLSSSQESRLLVGRSHHDLNLSYREPHVYSAPLYSTDTRREHYDYTSDRLPAEYYTPAEHRPPPPLYRRY</sequence>
<feature type="compositionally biased region" description="Basic and acidic residues" evidence="1">
    <location>
        <begin position="215"/>
        <end position="225"/>
    </location>
</feature>
<dbReference type="AlphaFoldDB" id="A0A803KRW8"/>
<protein>
    <recommendedName>
        <fullName evidence="2">DCD domain-containing protein</fullName>
    </recommendedName>
</protein>
<accession>A0A803KRW8</accession>
<organism evidence="3 4">
    <name type="scientific">Chenopodium quinoa</name>
    <name type="common">Quinoa</name>
    <dbReference type="NCBI Taxonomy" id="63459"/>
    <lineage>
        <taxon>Eukaryota</taxon>
        <taxon>Viridiplantae</taxon>
        <taxon>Streptophyta</taxon>
        <taxon>Embryophyta</taxon>
        <taxon>Tracheophyta</taxon>
        <taxon>Spermatophyta</taxon>
        <taxon>Magnoliopsida</taxon>
        <taxon>eudicotyledons</taxon>
        <taxon>Gunneridae</taxon>
        <taxon>Pentapetalae</taxon>
        <taxon>Caryophyllales</taxon>
        <taxon>Chenopodiaceae</taxon>
        <taxon>Chenopodioideae</taxon>
        <taxon>Atripliceae</taxon>
        <taxon>Chenopodium</taxon>
    </lineage>
</organism>
<feature type="compositionally biased region" description="Basic and acidic residues" evidence="1">
    <location>
        <begin position="430"/>
        <end position="465"/>
    </location>
</feature>
<feature type="compositionally biased region" description="Basic and acidic residues" evidence="1">
    <location>
        <begin position="492"/>
        <end position="503"/>
    </location>
</feature>
<keyword evidence="4" id="KW-1185">Reference proteome</keyword>
<dbReference type="EnsemblPlants" id="AUR62001775-RA">
    <property type="protein sequence ID" value="AUR62001775-RA:cds"/>
    <property type="gene ID" value="AUR62001775"/>
</dbReference>
<dbReference type="Pfam" id="PF10539">
    <property type="entry name" value="Dev_Cell_Death"/>
    <property type="match status" value="1"/>
</dbReference>
<dbReference type="SMART" id="SM00767">
    <property type="entry name" value="DCD"/>
    <property type="match status" value="1"/>
</dbReference>
<dbReference type="Gramene" id="AUR62001775-RA">
    <property type="protein sequence ID" value="AUR62001775-RA:cds"/>
    <property type="gene ID" value="AUR62001775"/>
</dbReference>
<dbReference type="PROSITE" id="PS51222">
    <property type="entry name" value="DCD"/>
    <property type="match status" value="1"/>
</dbReference>